<feature type="binding site" evidence="10">
    <location>
        <begin position="279"/>
        <end position="280"/>
    </location>
    <ligand>
        <name>GMP</name>
        <dbReference type="ChEBI" id="CHEBI:58115"/>
    </ligand>
</feature>
<feature type="binding site" evidence="10">
    <location>
        <begin position="311"/>
        <end position="314"/>
    </location>
    <ligand>
        <name>GMP</name>
        <dbReference type="ChEBI" id="CHEBI:58115"/>
    </ligand>
</feature>
<comment type="cofactor">
    <cofactor evidence="11">
        <name>Mn(2+)</name>
        <dbReference type="ChEBI" id="CHEBI:29035"/>
    </cofactor>
    <text evidence="11">Binds 2 manganese ions per subunit.</text>
</comment>
<feature type="binding site" evidence="11">
    <location>
        <position position="185"/>
    </location>
    <ligand>
        <name>Mn(2+)</name>
        <dbReference type="ChEBI" id="CHEBI:29035"/>
        <label>2</label>
    </ligand>
</feature>
<keyword evidence="2" id="KW-0436">Ligase</keyword>
<feature type="binding site" evidence="10">
    <location>
        <position position="405"/>
    </location>
    <ligand>
        <name>GMP</name>
        <dbReference type="ChEBI" id="CHEBI:58115"/>
    </ligand>
</feature>
<evidence type="ECO:0000256" key="1">
    <source>
        <dbReference type="ARBA" id="ARBA00012726"/>
    </source>
</evidence>
<evidence type="ECO:0000256" key="10">
    <source>
        <dbReference type="PIRSR" id="PIRSR601233-2"/>
    </source>
</evidence>
<evidence type="ECO:0000256" key="5">
    <source>
        <dbReference type="ARBA" id="ARBA00022800"/>
    </source>
</evidence>
<dbReference type="GO" id="GO:0006396">
    <property type="term" value="P:RNA processing"/>
    <property type="evidence" value="ECO:0007669"/>
    <property type="project" value="InterPro"/>
</dbReference>
<feature type="binding site" evidence="10">
    <location>
        <position position="318"/>
    </location>
    <ligand>
        <name>GMP</name>
        <dbReference type="ChEBI" id="CHEBI:58115"/>
    </ligand>
</feature>
<dbReference type="PANTHER" id="PTHR43749:SF2">
    <property type="entry name" value="RNA-SPLICING LIGASE RTCB"/>
    <property type="match status" value="1"/>
</dbReference>
<dbReference type="EMBL" id="CAJC01000148">
    <property type="protein sequence ID" value="CCI53376.1"/>
    <property type="molecule type" value="Genomic_DNA"/>
</dbReference>
<feature type="binding site" evidence="11">
    <location>
        <position position="279"/>
    </location>
    <ligand>
        <name>Mn(2+)</name>
        <dbReference type="ChEBI" id="CHEBI:29035"/>
        <label>2</label>
    </ligand>
</feature>
<keyword evidence="7 11" id="KW-0464">Manganese</keyword>
<dbReference type="PANTHER" id="PTHR43749">
    <property type="entry name" value="RNA-SPLICING LIGASE RTCB"/>
    <property type="match status" value="1"/>
</dbReference>
<sequence>MTTFPQSLPGSSAPVRMWLPTHELEPTAADQVRAMSRVPGIEGIAIMPDAHAGKGAVVGSVIAMRDAVMPSAVGVDIGCGMTAVQTSLSLADLPDDLGPLRKGIEGAVPVGFSAHSGHAPILSNPHHRRLRARTDRLFGSFERLTAPGVNTLEGRAIAQCGTLGGGNHFIEVCADERGLVWLTLHSGSRNIGKSLAERHIEKAKTLEWNAGLPDPELAVFIRNNPDGTVADEWNNYMRDLFWAQDYAALNREVMLATVQSVLASALPGVKFWDRVSCHHNYVAKENYDGVDLVVTRKGAINADRGTHGIIPGSMGTGSYIVRGLGYELAYRSASHGAGRRLSRGAAKRQFTIDDAATQTAGVECRKDAGILDELPGAYKDIESVMSYQADLVEPVARLTTLLCVKG</sequence>
<evidence type="ECO:0000313" key="12">
    <source>
        <dbReference type="EMBL" id="CCI53376.1"/>
    </source>
</evidence>
<proteinExistence type="predicted"/>
<evidence type="ECO:0000256" key="9">
    <source>
        <dbReference type="PIRSR" id="PIRSR601233-1"/>
    </source>
</evidence>
<feature type="active site" description="GMP-histidine intermediate" evidence="9">
    <location>
        <position position="335"/>
    </location>
</feature>
<organism evidence="12 13">
    <name type="scientific">Nostocoides jenkinsii Ben 74</name>
    <dbReference type="NCBI Taxonomy" id="1193518"/>
    <lineage>
        <taxon>Bacteria</taxon>
        <taxon>Bacillati</taxon>
        <taxon>Actinomycetota</taxon>
        <taxon>Actinomycetes</taxon>
        <taxon>Micrococcales</taxon>
        <taxon>Intrasporangiaceae</taxon>
        <taxon>Nostocoides</taxon>
    </lineage>
</organism>
<dbReference type="GO" id="GO:0003909">
    <property type="term" value="F:DNA ligase activity"/>
    <property type="evidence" value="ECO:0007669"/>
    <property type="project" value="TreeGrafter"/>
</dbReference>
<dbReference type="SUPFAM" id="SSF103365">
    <property type="entry name" value="Hypothetical protein PH1602"/>
    <property type="match status" value="1"/>
</dbReference>
<gene>
    <name evidence="12" type="primary">rtcB</name>
    <name evidence="12" type="ORF">BN13_380027</name>
</gene>
<name>A0A077M7U5_9MICO</name>
<feature type="binding site" evidence="10">
    <location>
        <begin position="335"/>
        <end position="338"/>
    </location>
    <ligand>
        <name>GMP</name>
        <dbReference type="ChEBI" id="CHEBI:58115"/>
    </ligand>
</feature>
<dbReference type="InterPro" id="IPR036025">
    <property type="entry name" value="RtcB-like_sf"/>
</dbReference>
<accession>A0A077M7U5</accession>
<dbReference type="GO" id="GO:0005525">
    <property type="term" value="F:GTP binding"/>
    <property type="evidence" value="ECO:0007669"/>
    <property type="project" value="UniProtKB-KW"/>
</dbReference>
<keyword evidence="4 10" id="KW-0547">Nucleotide-binding</keyword>
<feature type="binding site" evidence="11">
    <location>
        <position position="76"/>
    </location>
    <ligand>
        <name>Mn(2+)</name>
        <dbReference type="ChEBI" id="CHEBI:29035"/>
        <label>1</label>
    </ligand>
</feature>
<feature type="binding site" evidence="11">
    <location>
        <position position="168"/>
    </location>
    <ligand>
        <name>Mn(2+)</name>
        <dbReference type="ChEBI" id="CHEBI:29035"/>
        <label>1</label>
    </ligand>
</feature>
<evidence type="ECO:0000256" key="8">
    <source>
        <dbReference type="ARBA" id="ARBA00047746"/>
    </source>
</evidence>
<dbReference type="Proteomes" id="UP000035720">
    <property type="component" value="Unassembled WGS sequence"/>
</dbReference>
<dbReference type="GO" id="GO:0042245">
    <property type="term" value="P:RNA repair"/>
    <property type="evidence" value="ECO:0007669"/>
    <property type="project" value="UniProtKB-KW"/>
</dbReference>
<evidence type="ECO:0000256" key="6">
    <source>
        <dbReference type="ARBA" id="ARBA00023134"/>
    </source>
</evidence>
<evidence type="ECO:0000256" key="7">
    <source>
        <dbReference type="ARBA" id="ARBA00023211"/>
    </source>
</evidence>
<comment type="caution">
    <text evidence="12">The sequence shown here is derived from an EMBL/GenBank/DDBJ whole genome shotgun (WGS) entry which is preliminary data.</text>
</comment>
<reference evidence="12 13" key="1">
    <citation type="journal article" date="2013" name="ISME J.">
        <title>A metabolic model for members of the genus Tetrasphaera involved in enhanced biological phosphorus removal.</title>
        <authorList>
            <person name="Kristiansen R."/>
            <person name="Nguyen H.T.T."/>
            <person name="Saunders A.M."/>
            <person name="Nielsen J.L."/>
            <person name="Wimmer R."/>
            <person name="Le V.Q."/>
            <person name="McIlroy S.J."/>
            <person name="Petrovski S."/>
            <person name="Seviour R.J."/>
            <person name="Calteau A."/>
            <person name="Nielsen K.L."/>
            <person name="Nielsen P.H."/>
        </authorList>
    </citation>
    <scope>NUCLEOTIDE SEQUENCE [LARGE SCALE GENOMIC DNA]</scope>
    <source>
        <strain evidence="12 13">Ben 74</strain>
    </source>
</reference>
<evidence type="ECO:0000256" key="4">
    <source>
        <dbReference type="ARBA" id="ARBA00022741"/>
    </source>
</evidence>
<feature type="binding site" evidence="10">
    <location>
        <begin position="167"/>
        <end position="171"/>
    </location>
    <ligand>
        <name>GMP</name>
        <dbReference type="ChEBI" id="CHEBI:58115"/>
    </ligand>
</feature>
<keyword evidence="6 10" id="KW-0342">GTP-binding</keyword>
<dbReference type="InterPro" id="IPR001233">
    <property type="entry name" value="RtcB"/>
</dbReference>
<evidence type="ECO:0000256" key="2">
    <source>
        <dbReference type="ARBA" id="ARBA00022598"/>
    </source>
</evidence>
<keyword evidence="5" id="KW-0692">RNA repair</keyword>
<protein>
    <recommendedName>
        <fullName evidence="1">3'-phosphate/5'-hydroxy nucleic acid ligase</fullName>
        <ecNumber evidence="1">6.5.1.8</ecNumber>
    </recommendedName>
</protein>
<evidence type="ECO:0000313" key="13">
    <source>
        <dbReference type="Proteomes" id="UP000035720"/>
    </source>
</evidence>
<evidence type="ECO:0000256" key="11">
    <source>
        <dbReference type="PIRSR" id="PIRSR601233-3"/>
    </source>
</evidence>
<dbReference type="Pfam" id="PF01139">
    <property type="entry name" value="RtcB"/>
    <property type="match status" value="1"/>
</dbReference>
<dbReference type="GO" id="GO:0170057">
    <property type="term" value="F:RNA ligase (GTP) activity"/>
    <property type="evidence" value="ECO:0007669"/>
    <property type="project" value="UniProtKB-EC"/>
</dbReference>
<dbReference type="GO" id="GO:0030145">
    <property type="term" value="F:manganese ion binding"/>
    <property type="evidence" value="ECO:0007669"/>
    <property type="project" value="TreeGrafter"/>
</dbReference>
<keyword evidence="13" id="KW-1185">Reference proteome</keyword>
<comment type="catalytic activity">
    <reaction evidence="8">
        <text>a 3'-end 3'-phospho-ribonucleotide-RNA + a 5'-end dephospho-ribonucleoside-RNA + GTP = a ribonucleotidyl-ribonucleotide-RNA + GMP + diphosphate</text>
        <dbReference type="Rhea" id="RHEA:68076"/>
        <dbReference type="Rhea" id="RHEA-COMP:10463"/>
        <dbReference type="Rhea" id="RHEA-COMP:13936"/>
        <dbReference type="Rhea" id="RHEA-COMP:17355"/>
        <dbReference type="ChEBI" id="CHEBI:33019"/>
        <dbReference type="ChEBI" id="CHEBI:37565"/>
        <dbReference type="ChEBI" id="CHEBI:58115"/>
        <dbReference type="ChEBI" id="CHEBI:83062"/>
        <dbReference type="ChEBI" id="CHEBI:138284"/>
        <dbReference type="ChEBI" id="CHEBI:173118"/>
        <dbReference type="EC" id="6.5.1.8"/>
    </reaction>
</comment>
<keyword evidence="3 11" id="KW-0479">Metal-binding</keyword>
<dbReference type="InterPro" id="IPR052915">
    <property type="entry name" value="RtcB-like"/>
</dbReference>
<dbReference type="Gene3D" id="3.90.1860.10">
    <property type="entry name" value="tRNA-splicing ligase RtcB"/>
    <property type="match status" value="1"/>
</dbReference>
<dbReference type="GO" id="GO:0006281">
    <property type="term" value="P:DNA repair"/>
    <property type="evidence" value="ECO:0007669"/>
    <property type="project" value="TreeGrafter"/>
</dbReference>
<dbReference type="STRING" id="1193518.BN13_380027"/>
<evidence type="ECO:0000256" key="3">
    <source>
        <dbReference type="ARBA" id="ARBA00022723"/>
    </source>
</evidence>
<dbReference type="AlphaFoldDB" id="A0A077M7U5"/>
<dbReference type="EC" id="6.5.1.8" evidence="1"/>